<dbReference type="SUPFAM" id="SSF53448">
    <property type="entry name" value="Nucleotide-diphospho-sugar transferases"/>
    <property type="match status" value="1"/>
</dbReference>
<evidence type="ECO:0000259" key="1">
    <source>
        <dbReference type="Pfam" id="PF00535"/>
    </source>
</evidence>
<dbReference type="PANTHER" id="PTHR22916:SF3">
    <property type="entry name" value="UDP-GLCNAC:BETAGAL BETA-1,3-N-ACETYLGLUCOSAMINYLTRANSFERASE-LIKE PROTEIN 1"/>
    <property type="match status" value="1"/>
</dbReference>
<reference evidence="2 3" key="2">
    <citation type="journal article" date="2016" name="Infect. Immun.">
        <title>Helicobacter saguini, a Novel Helicobacter Isolated from Cotton-Top Tamarins with Ulcerative Colitis, Has Proinflammatory Properties and Induces Typhlocolitis and Dysplasia in Gnotobiotic IL-10-/- Mice.</title>
        <authorList>
            <person name="Shen Z."/>
            <person name="Mannion A."/>
            <person name="Whary M.T."/>
            <person name="Muthupalani S."/>
            <person name="Sheh A."/>
            <person name="Feng Y."/>
            <person name="Gong G."/>
            <person name="Vandamme P."/>
            <person name="Holcombe H.R."/>
            <person name="Paster B.J."/>
            <person name="Fox J.G."/>
        </authorList>
    </citation>
    <scope>NUCLEOTIDE SEQUENCE [LARGE SCALE GENOMIC DNA]</scope>
    <source>
        <strain evidence="2 3">MIT 97-6194</strain>
    </source>
</reference>
<dbReference type="Pfam" id="PF00535">
    <property type="entry name" value="Glycos_transf_2"/>
    <property type="match status" value="1"/>
</dbReference>
<accession>A0A4U8T3Q4</accession>
<dbReference type="InterPro" id="IPR001173">
    <property type="entry name" value="Glyco_trans_2-like"/>
</dbReference>
<organism evidence="2 3">
    <name type="scientific">Helicobacter saguini</name>
    <dbReference type="NCBI Taxonomy" id="1548018"/>
    <lineage>
        <taxon>Bacteria</taxon>
        <taxon>Pseudomonadati</taxon>
        <taxon>Campylobacterota</taxon>
        <taxon>Epsilonproteobacteria</taxon>
        <taxon>Campylobacterales</taxon>
        <taxon>Helicobacteraceae</taxon>
        <taxon>Helicobacter</taxon>
    </lineage>
</organism>
<feature type="domain" description="Glycosyltransferase 2-like" evidence="1">
    <location>
        <begin position="15"/>
        <end position="124"/>
    </location>
</feature>
<evidence type="ECO:0000313" key="2">
    <source>
        <dbReference type="EMBL" id="TLD94034.1"/>
    </source>
</evidence>
<keyword evidence="3" id="KW-1185">Reference proteome</keyword>
<gene>
    <name evidence="2" type="ORF">LS64_007735</name>
</gene>
<dbReference type="PANTHER" id="PTHR22916">
    <property type="entry name" value="GLYCOSYLTRANSFERASE"/>
    <property type="match status" value="1"/>
</dbReference>
<dbReference type="Proteomes" id="UP000029714">
    <property type="component" value="Unassembled WGS sequence"/>
</dbReference>
<dbReference type="AlphaFoldDB" id="A0A4U8T3Q4"/>
<comment type="caution">
    <text evidence="2">The sequence shown here is derived from an EMBL/GenBank/DDBJ whole genome shotgun (WGS) entry which is preliminary data.</text>
</comment>
<dbReference type="EMBL" id="JRMP02000011">
    <property type="protein sequence ID" value="TLD94034.1"/>
    <property type="molecule type" value="Genomic_DNA"/>
</dbReference>
<dbReference type="Gene3D" id="3.90.550.10">
    <property type="entry name" value="Spore Coat Polysaccharide Biosynthesis Protein SpsA, Chain A"/>
    <property type="match status" value="1"/>
</dbReference>
<dbReference type="CDD" id="cd00761">
    <property type="entry name" value="Glyco_tranf_GTA_type"/>
    <property type="match status" value="1"/>
</dbReference>
<proteinExistence type="predicted"/>
<name>A0A4U8T3Q4_9HELI</name>
<dbReference type="InterPro" id="IPR029044">
    <property type="entry name" value="Nucleotide-diphossugar_trans"/>
</dbReference>
<protein>
    <submittedName>
        <fullName evidence="2">Glycosyltransferase family 2 protein</fullName>
    </submittedName>
</protein>
<sequence length="380" mass="44456">MYLRKLKGISLYILTIIIPLFNQEKHVALSLDSIFMQNTKYKYKIVVCDDNSSDNGLEIVKSYQKTHKNIEILESKVNQKLYKNILRAYIALDTKYFCVLDPDDFWIDSNMIEEAIDFLESNPSFSTFAFNTNVRTNINGVENDVAYISCNEPKSYDFNNFLESGAIMGHTSATFFRNAIFGKNMPKQMLELKTSSSEVSFRGDSFRNMVHLHEGKMQYVPRIVSVYRVHDKGIWQSLDKVSQLVTGVDFYIDMWEFYDRKYDTFLVRAFNTYKGIFELESFGIMMFNALLDSRFYNKMQNILQKMQSYHILFEANLKDFDTSPQHIKLKYRIYKDIYTKLESKLKRKQLVTNKIDLMQSFNESMNVLNQVSQMGGGGGR</sequence>
<dbReference type="GO" id="GO:0016758">
    <property type="term" value="F:hexosyltransferase activity"/>
    <property type="evidence" value="ECO:0007669"/>
    <property type="project" value="UniProtKB-ARBA"/>
</dbReference>
<evidence type="ECO:0000313" key="3">
    <source>
        <dbReference type="Proteomes" id="UP000029714"/>
    </source>
</evidence>
<reference evidence="2 3" key="1">
    <citation type="journal article" date="2014" name="Genome Announc.">
        <title>Draft genome sequences of eight enterohepatic helicobacter species isolated from both laboratory and wild rodents.</title>
        <authorList>
            <person name="Sheh A."/>
            <person name="Shen Z."/>
            <person name="Fox J.G."/>
        </authorList>
    </citation>
    <scope>NUCLEOTIDE SEQUENCE [LARGE SCALE GENOMIC DNA]</scope>
    <source>
        <strain evidence="2 3">MIT 97-6194</strain>
    </source>
</reference>
<dbReference type="OrthoDB" id="9798249at2"/>